<sequence>MTFPGTEEYIEKLEDFYDIKIDQVKPARPFLDLVDDLGYPSRRMRWCCEVYKFGPLTEYVLKNKIKYLITGIRSQESLKRKTYEKISRNPLIPAVQINPILDWKKKEVWEYINYYERPYHPLYDNGYDRLGCWMCPFQSKKDFKRLNDKFPHLFNSLQESIRKNLIKFGRVGVRNFENYIKEHAWVKNALPLNNSLVGTITYKKVSNKNHYLIKCFSNVDFEKICKNLNLFKRKSKIIINTKIRTIEIESKVLSINQILIYNEKQVNCVGCGACLS</sequence>
<dbReference type="SUPFAM" id="SSF52402">
    <property type="entry name" value="Adenine nucleotide alpha hydrolases-like"/>
    <property type="match status" value="1"/>
</dbReference>
<dbReference type="PANTHER" id="PTHR43196:SF2">
    <property type="entry name" value="PHOSPHOADENOSINE PHOSPHOSULFATE REDUCTASE"/>
    <property type="match status" value="1"/>
</dbReference>
<dbReference type="AlphaFoldDB" id="X1PXQ5"/>
<dbReference type="PANTHER" id="PTHR43196">
    <property type="entry name" value="SULFATE ADENYLYLTRANSFERASE SUBUNIT 2"/>
    <property type="match status" value="1"/>
</dbReference>
<feature type="domain" description="Phosphoadenosine phosphosulphate reductase" evidence="1">
    <location>
        <begin position="2"/>
        <end position="136"/>
    </location>
</feature>
<evidence type="ECO:0000259" key="1">
    <source>
        <dbReference type="Pfam" id="PF01507"/>
    </source>
</evidence>
<gene>
    <name evidence="2" type="ORF">S12H4_10023</name>
</gene>
<feature type="non-terminal residue" evidence="2">
    <location>
        <position position="276"/>
    </location>
</feature>
<dbReference type="InterPro" id="IPR014729">
    <property type="entry name" value="Rossmann-like_a/b/a_fold"/>
</dbReference>
<dbReference type="InterPro" id="IPR050128">
    <property type="entry name" value="Sulfate_adenylyltrnsfr_sub2"/>
</dbReference>
<accession>X1PXQ5</accession>
<protein>
    <recommendedName>
        <fullName evidence="1">Phosphoadenosine phosphosulphate reductase domain-containing protein</fullName>
    </recommendedName>
</protein>
<name>X1PXQ5_9ZZZZ</name>
<organism evidence="2">
    <name type="scientific">marine sediment metagenome</name>
    <dbReference type="NCBI Taxonomy" id="412755"/>
    <lineage>
        <taxon>unclassified sequences</taxon>
        <taxon>metagenomes</taxon>
        <taxon>ecological metagenomes</taxon>
    </lineage>
</organism>
<reference evidence="2" key="1">
    <citation type="journal article" date="2014" name="Front. Microbiol.">
        <title>High frequency of phylogenetically diverse reductive dehalogenase-homologous genes in deep subseafloor sedimentary metagenomes.</title>
        <authorList>
            <person name="Kawai M."/>
            <person name="Futagami T."/>
            <person name="Toyoda A."/>
            <person name="Takaki Y."/>
            <person name="Nishi S."/>
            <person name="Hori S."/>
            <person name="Arai W."/>
            <person name="Tsubouchi T."/>
            <person name="Morono Y."/>
            <person name="Uchiyama I."/>
            <person name="Ito T."/>
            <person name="Fujiyama A."/>
            <person name="Inagaki F."/>
            <person name="Takami H."/>
        </authorList>
    </citation>
    <scope>NUCLEOTIDE SEQUENCE</scope>
    <source>
        <strain evidence="2">Expedition CK06-06</strain>
    </source>
</reference>
<evidence type="ECO:0000313" key="2">
    <source>
        <dbReference type="EMBL" id="GAI60703.1"/>
    </source>
</evidence>
<dbReference type="GO" id="GO:0003824">
    <property type="term" value="F:catalytic activity"/>
    <property type="evidence" value="ECO:0007669"/>
    <property type="project" value="InterPro"/>
</dbReference>
<comment type="caution">
    <text evidence="2">The sequence shown here is derived from an EMBL/GenBank/DDBJ whole genome shotgun (WGS) entry which is preliminary data.</text>
</comment>
<dbReference type="Pfam" id="PF01507">
    <property type="entry name" value="PAPS_reduct"/>
    <property type="match status" value="1"/>
</dbReference>
<dbReference type="EMBL" id="BARW01004194">
    <property type="protein sequence ID" value="GAI60703.1"/>
    <property type="molecule type" value="Genomic_DNA"/>
</dbReference>
<proteinExistence type="predicted"/>
<dbReference type="Gene3D" id="3.40.50.620">
    <property type="entry name" value="HUPs"/>
    <property type="match status" value="1"/>
</dbReference>
<dbReference type="InterPro" id="IPR002500">
    <property type="entry name" value="PAPS_reduct_dom"/>
</dbReference>